<name>A0ABV7AFZ8_9RHOB</name>
<comment type="caution">
    <text evidence="3">The sequence shown here is derived from an EMBL/GenBank/DDBJ whole genome shotgun (WGS) entry which is preliminary data.</text>
</comment>
<keyword evidence="4" id="KW-1185">Reference proteome</keyword>
<sequence length="403" mass="43806">MDSPLDLAPAPQSRQAPQRPMTAAGNRGSLRPAVEVAETAAQAARLVAEWQDLAGRAAEPNPFYEPWCLLPALELFAGQERIRVVFVRDTASHGGDLIGVFPLVLRQRFYGLPLATLAAWRHPQMFLAAPLVDAGRAGLAWRLLLGWAHRAGARLIDLPDLPGDSPAMVPPAASVAMDGFERRVLRRDPEGAEVYIAKAATAKSRKSWRRQLRRLSEQGSLEPRALGRGDPAAAWIEDFLALEAEGWKGREGTAVVADPSASAFFRRCCLAAAARGELHMAGLFLDGRPIALQCNFLSAGGAGMAFKVAYDEAFARYSPGVLLELEAIRDLHGRDTFRWMDSCTGDGHALMARLWRHDRRIERRLVAVSPLSGPTLLAALKAVRRIRTGIRGARVRLAGGGGR</sequence>
<feature type="domain" description="BioF2-like acetyltransferase" evidence="2">
    <location>
        <begin position="203"/>
        <end position="346"/>
    </location>
</feature>
<feature type="region of interest" description="Disordered" evidence="1">
    <location>
        <begin position="1"/>
        <end position="29"/>
    </location>
</feature>
<proteinExistence type="predicted"/>
<protein>
    <submittedName>
        <fullName evidence="3">GNAT family N-acetyltransferase</fullName>
    </submittedName>
</protein>
<dbReference type="EMBL" id="JBHRSK010000004">
    <property type="protein sequence ID" value="MFC2968289.1"/>
    <property type="molecule type" value="Genomic_DNA"/>
</dbReference>
<gene>
    <name evidence="3" type="ORF">ACFOES_09300</name>
</gene>
<accession>A0ABV7AFZ8</accession>
<dbReference type="RefSeq" id="WP_377832958.1">
    <property type="nucleotide sequence ID" value="NZ_JBHRSK010000004.1"/>
</dbReference>
<dbReference type="Pfam" id="PF13480">
    <property type="entry name" value="Acetyltransf_6"/>
    <property type="match status" value="1"/>
</dbReference>
<evidence type="ECO:0000313" key="3">
    <source>
        <dbReference type="EMBL" id="MFC2968289.1"/>
    </source>
</evidence>
<evidence type="ECO:0000313" key="4">
    <source>
        <dbReference type="Proteomes" id="UP001595443"/>
    </source>
</evidence>
<evidence type="ECO:0000259" key="2">
    <source>
        <dbReference type="Pfam" id="PF13480"/>
    </source>
</evidence>
<dbReference type="SUPFAM" id="SSF55729">
    <property type="entry name" value="Acyl-CoA N-acyltransferases (Nat)"/>
    <property type="match status" value="1"/>
</dbReference>
<feature type="compositionally biased region" description="Low complexity" evidence="1">
    <location>
        <begin position="8"/>
        <end position="20"/>
    </location>
</feature>
<evidence type="ECO:0000256" key="1">
    <source>
        <dbReference type="SAM" id="MobiDB-lite"/>
    </source>
</evidence>
<dbReference type="InterPro" id="IPR016181">
    <property type="entry name" value="Acyl_CoA_acyltransferase"/>
</dbReference>
<dbReference type="Proteomes" id="UP001595443">
    <property type="component" value="Unassembled WGS sequence"/>
</dbReference>
<dbReference type="InterPro" id="IPR038740">
    <property type="entry name" value="BioF2-like_GNAT_dom"/>
</dbReference>
<organism evidence="3 4">
    <name type="scientific">Acidimangrovimonas pyrenivorans</name>
    <dbReference type="NCBI Taxonomy" id="2030798"/>
    <lineage>
        <taxon>Bacteria</taxon>
        <taxon>Pseudomonadati</taxon>
        <taxon>Pseudomonadota</taxon>
        <taxon>Alphaproteobacteria</taxon>
        <taxon>Rhodobacterales</taxon>
        <taxon>Paracoccaceae</taxon>
        <taxon>Acidimangrovimonas</taxon>
    </lineage>
</organism>
<reference evidence="4" key="1">
    <citation type="journal article" date="2019" name="Int. J. Syst. Evol. Microbiol.">
        <title>The Global Catalogue of Microorganisms (GCM) 10K type strain sequencing project: providing services to taxonomists for standard genome sequencing and annotation.</title>
        <authorList>
            <consortium name="The Broad Institute Genomics Platform"/>
            <consortium name="The Broad Institute Genome Sequencing Center for Infectious Disease"/>
            <person name="Wu L."/>
            <person name="Ma J."/>
        </authorList>
    </citation>
    <scope>NUCLEOTIDE SEQUENCE [LARGE SCALE GENOMIC DNA]</scope>
    <source>
        <strain evidence="4">KCTC 62192</strain>
    </source>
</reference>